<reference evidence="2" key="1">
    <citation type="journal article" date="2021" name="Front. Microbiol.">
        <title>Comprehensive Comparative Genomics and Phenotyping of Methylobacterium Species.</title>
        <authorList>
            <person name="Alessa O."/>
            <person name="Ogura Y."/>
            <person name="Fujitani Y."/>
            <person name="Takami H."/>
            <person name="Hayashi T."/>
            <person name="Sahin N."/>
            <person name="Tani A."/>
        </authorList>
    </citation>
    <scope>NUCLEOTIDE SEQUENCE</scope>
    <source>
        <strain evidence="2">DSM 23632</strain>
    </source>
</reference>
<accession>A0ABQ4U121</accession>
<dbReference type="SUPFAM" id="SSF47598">
    <property type="entry name" value="Ribbon-helix-helix"/>
    <property type="match status" value="1"/>
</dbReference>
<dbReference type="RefSeq" id="WP_238182118.1">
    <property type="nucleotide sequence ID" value="NZ_BPRB01000083.1"/>
</dbReference>
<dbReference type="Proteomes" id="UP001055057">
    <property type="component" value="Unassembled WGS sequence"/>
</dbReference>
<dbReference type="InterPro" id="IPR010985">
    <property type="entry name" value="Ribbon_hlx_hlx"/>
</dbReference>
<reference evidence="2" key="2">
    <citation type="submission" date="2021-08" db="EMBL/GenBank/DDBJ databases">
        <authorList>
            <person name="Tani A."/>
            <person name="Ola A."/>
            <person name="Ogura Y."/>
            <person name="Katsura K."/>
            <person name="Hayashi T."/>
        </authorList>
    </citation>
    <scope>NUCLEOTIDE SEQUENCE</scope>
    <source>
        <strain evidence="2">DSM 23632</strain>
    </source>
</reference>
<feature type="region of interest" description="Disordered" evidence="1">
    <location>
        <begin position="57"/>
        <end position="77"/>
    </location>
</feature>
<gene>
    <name evidence="2" type="ORF">MPOCJGCO_1635</name>
</gene>
<evidence type="ECO:0000313" key="3">
    <source>
        <dbReference type="Proteomes" id="UP001055057"/>
    </source>
</evidence>
<proteinExistence type="predicted"/>
<keyword evidence="3" id="KW-1185">Reference proteome</keyword>
<evidence type="ECO:0000313" key="2">
    <source>
        <dbReference type="EMBL" id="GJE59540.1"/>
    </source>
</evidence>
<organism evidence="2 3">
    <name type="scientific">Methylobacterium trifolii</name>
    <dbReference type="NCBI Taxonomy" id="1003092"/>
    <lineage>
        <taxon>Bacteria</taxon>
        <taxon>Pseudomonadati</taxon>
        <taxon>Pseudomonadota</taxon>
        <taxon>Alphaproteobacteria</taxon>
        <taxon>Hyphomicrobiales</taxon>
        <taxon>Methylobacteriaceae</taxon>
        <taxon>Methylobacterium</taxon>
    </lineage>
</organism>
<dbReference type="EMBL" id="BPRB01000083">
    <property type="protein sequence ID" value="GJE59540.1"/>
    <property type="molecule type" value="Genomic_DNA"/>
</dbReference>
<comment type="caution">
    <text evidence="2">The sequence shown here is derived from an EMBL/GenBank/DDBJ whole genome shotgun (WGS) entry which is preliminary data.</text>
</comment>
<evidence type="ECO:0000256" key="1">
    <source>
        <dbReference type="SAM" id="MobiDB-lite"/>
    </source>
</evidence>
<protein>
    <submittedName>
        <fullName evidence="2">Uncharacterized protein</fullName>
    </submittedName>
</protein>
<name>A0ABQ4U121_9HYPH</name>
<sequence>MKNVTVTMDEAVLQRARIAAATEGKSLSKYIAETVERRVGRPLTQVEALERFLSGPPLHLLDENGNAPTRDQIYDDD</sequence>